<dbReference type="EMBL" id="PKPP01010713">
    <property type="protein sequence ID" value="PWA45536.1"/>
    <property type="molecule type" value="Genomic_DNA"/>
</dbReference>
<evidence type="ECO:0000313" key="1">
    <source>
        <dbReference type="EMBL" id="PWA45536.1"/>
    </source>
</evidence>
<dbReference type="AlphaFoldDB" id="A0A2U1L972"/>
<organism evidence="1 2">
    <name type="scientific">Artemisia annua</name>
    <name type="common">Sweet wormwood</name>
    <dbReference type="NCBI Taxonomy" id="35608"/>
    <lineage>
        <taxon>Eukaryota</taxon>
        <taxon>Viridiplantae</taxon>
        <taxon>Streptophyta</taxon>
        <taxon>Embryophyta</taxon>
        <taxon>Tracheophyta</taxon>
        <taxon>Spermatophyta</taxon>
        <taxon>Magnoliopsida</taxon>
        <taxon>eudicotyledons</taxon>
        <taxon>Gunneridae</taxon>
        <taxon>Pentapetalae</taxon>
        <taxon>asterids</taxon>
        <taxon>campanulids</taxon>
        <taxon>Asterales</taxon>
        <taxon>Asteraceae</taxon>
        <taxon>Asteroideae</taxon>
        <taxon>Anthemideae</taxon>
        <taxon>Artemisiinae</taxon>
        <taxon>Artemisia</taxon>
    </lineage>
</organism>
<protein>
    <submittedName>
        <fullName evidence="1">MORN motif-containing protein</fullName>
    </submittedName>
</protein>
<dbReference type="SUPFAM" id="SSF82185">
    <property type="entry name" value="Histone H3 K4-specific methyltransferase SET7/9 N-terminal domain"/>
    <property type="match status" value="1"/>
</dbReference>
<name>A0A2U1L972_ARTAN</name>
<evidence type="ECO:0000313" key="2">
    <source>
        <dbReference type="Proteomes" id="UP000245207"/>
    </source>
</evidence>
<dbReference type="OrthoDB" id="437960at2759"/>
<proteinExistence type="predicted"/>
<dbReference type="STRING" id="35608.A0A2U1L972"/>
<dbReference type="Proteomes" id="UP000245207">
    <property type="component" value="Unassembled WGS sequence"/>
</dbReference>
<sequence length="229" mass="25302">MSLVRECHSALYGAFYSTRGMGCLNCFSKLKGRIQTIRSPPVAVCTSGKHSLSVRLTTSVIRDNNILQTLLQGVMMILRNGDAYAVEYFADEMHGFGVYRFANEHRYKAAWHEGRIEDEVLDNGVSLFPFLKILSQAGSSSTTISHAKVLKSVQVTGYDLFFHEARCIAEKAVVIADMDERVNIAVTAANRVANAARVVAVKAVQNEIHDVIDGRLLENVRFSCVCLGK</sequence>
<accession>A0A2U1L972</accession>
<keyword evidence="2" id="KW-1185">Reference proteome</keyword>
<reference evidence="1 2" key="1">
    <citation type="journal article" date="2018" name="Mol. Plant">
        <title>The genome of Artemisia annua provides insight into the evolution of Asteraceae family and artemisinin biosynthesis.</title>
        <authorList>
            <person name="Shen Q."/>
            <person name="Zhang L."/>
            <person name="Liao Z."/>
            <person name="Wang S."/>
            <person name="Yan T."/>
            <person name="Shi P."/>
            <person name="Liu M."/>
            <person name="Fu X."/>
            <person name="Pan Q."/>
            <person name="Wang Y."/>
            <person name="Lv Z."/>
            <person name="Lu X."/>
            <person name="Zhang F."/>
            <person name="Jiang W."/>
            <person name="Ma Y."/>
            <person name="Chen M."/>
            <person name="Hao X."/>
            <person name="Li L."/>
            <person name="Tang Y."/>
            <person name="Lv G."/>
            <person name="Zhou Y."/>
            <person name="Sun X."/>
            <person name="Brodelius P.E."/>
            <person name="Rose J.K.C."/>
            <person name="Tang K."/>
        </authorList>
    </citation>
    <scope>NUCLEOTIDE SEQUENCE [LARGE SCALE GENOMIC DNA]</scope>
    <source>
        <strain evidence="2">cv. Huhao1</strain>
        <tissue evidence="1">Leaf</tissue>
    </source>
</reference>
<gene>
    <name evidence="1" type="ORF">CTI12_AA516910</name>
</gene>
<comment type="caution">
    <text evidence="1">The sequence shown here is derived from an EMBL/GenBank/DDBJ whole genome shotgun (WGS) entry which is preliminary data.</text>
</comment>